<dbReference type="Proteomes" id="UP000184000">
    <property type="component" value="Unassembled WGS sequence"/>
</dbReference>
<evidence type="ECO:0000313" key="1">
    <source>
        <dbReference type="EMBL" id="SHG80884.1"/>
    </source>
</evidence>
<evidence type="ECO:0000313" key="2">
    <source>
        <dbReference type="Proteomes" id="UP000184000"/>
    </source>
</evidence>
<dbReference type="InterPro" id="IPR008183">
    <property type="entry name" value="Aldose_1/G6P_1-epimerase"/>
</dbReference>
<organism evidence="1 2">
    <name type="scientific">Stutzerimonas xanthomarina DSM 18231</name>
    <dbReference type="NCBI Taxonomy" id="1403346"/>
    <lineage>
        <taxon>Bacteria</taxon>
        <taxon>Pseudomonadati</taxon>
        <taxon>Pseudomonadota</taxon>
        <taxon>Gammaproteobacteria</taxon>
        <taxon>Pseudomonadales</taxon>
        <taxon>Pseudomonadaceae</taxon>
        <taxon>Stutzerimonas</taxon>
    </lineage>
</organism>
<name>A0A1M5MU56_9GAMM</name>
<dbReference type="RefSeq" id="WP_073299882.1">
    <property type="nucleotide sequence ID" value="NZ_FQXA01000002.1"/>
</dbReference>
<dbReference type="GO" id="GO:0005975">
    <property type="term" value="P:carbohydrate metabolic process"/>
    <property type="evidence" value="ECO:0007669"/>
    <property type="project" value="InterPro"/>
</dbReference>
<dbReference type="GeneID" id="98638130"/>
<dbReference type="CDD" id="cd09021">
    <property type="entry name" value="Aldose_epim_Ec_YphB"/>
    <property type="match status" value="1"/>
</dbReference>
<dbReference type="AlphaFoldDB" id="A0A1M5MU56"/>
<dbReference type="SUPFAM" id="SSF74650">
    <property type="entry name" value="Galactose mutarotase-like"/>
    <property type="match status" value="1"/>
</dbReference>
<dbReference type="GO" id="GO:0016853">
    <property type="term" value="F:isomerase activity"/>
    <property type="evidence" value="ECO:0007669"/>
    <property type="project" value="InterPro"/>
</dbReference>
<dbReference type="GO" id="GO:0030246">
    <property type="term" value="F:carbohydrate binding"/>
    <property type="evidence" value="ECO:0007669"/>
    <property type="project" value="InterPro"/>
</dbReference>
<proteinExistence type="predicted"/>
<dbReference type="InterPro" id="IPR014718">
    <property type="entry name" value="GH-type_carb-bd"/>
</dbReference>
<dbReference type="Pfam" id="PF01263">
    <property type="entry name" value="Aldose_epim"/>
    <property type="match status" value="1"/>
</dbReference>
<accession>A0A1M5MU56</accession>
<dbReference type="InterPro" id="IPR011013">
    <property type="entry name" value="Gal_mutarotase_sf_dom"/>
</dbReference>
<reference evidence="1 2" key="1">
    <citation type="submission" date="2016-11" db="EMBL/GenBank/DDBJ databases">
        <authorList>
            <person name="Jaros S."/>
            <person name="Januszkiewicz K."/>
            <person name="Wedrychowicz H."/>
        </authorList>
    </citation>
    <scope>NUCLEOTIDE SEQUENCE [LARGE SCALE GENOMIC DNA]</scope>
    <source>
        <strain evidence="1 2">DSM 18231</strain>
    </source>
</reference>
<sequence length="304" mass="34186">MPDLHPLTEVELQHESLRLSVCPALGGAITRLSVDGIDLLRPWDGSDSVRRTGCFVLAPFSNRVGDGGFMHEGTRYPLRNLSVEHPLPIHGVAWKRAWSLTEQTSTRLRLTFMHQPEGDGVLDWPFAFEVEHEIKLDDAGVALQLRLRNIDSRSMPAGLGWHPYFLRHAACRLQFEAQCVWQNDAQNLPSRKAPIPAEWDFSAEKSLQQPDLDNCFVGRTKPITIRWPNEGVELTMHASESLDHLVVFTPPADMGFFAVEPVSHANNALCMDDPIANGMRVLRPAETMQVSCKLQIRRITRTGQ</sequence>
<dbReference type="Gene3D" id="2.70.98.10">
    <property type="match status" value="1"/>
</dbReference>
<dbReference type="EMBL" id="FQXA01000002">
    <property type="protein sequence ID" value="SHG80884.1"/>
    <property type="molecule type" value="Genomic_DNA"/>
</dbReference>
<gene>
    <name evidence="1" type="ORF">SAMN02744645_1496</name>
</gene>
<protein>
    <submittedName>
        <fullName evidence="1">Aldose 1-epimerase</fullName>
    </submittedName>
</protein>